<sequence>MSLEVPVAAASYVVEDERVVGLFCAFDYVCSMLSERFPEHDFWLCLASSCVQPDTRVVRYRGLWGSVKHRALQVADGQDVQESMMVTEEGVTFIGALRFPTSSLRSVVRLMEAESNSYVLFLPKGVGFDDCQISTFHGSVEADLGSFSPVFVKGGAVLVRVGFFDDVARGVLLLASPDFVKTL</sequence>
<dbReference type="Proteomes" id="UP001329505">
    <property type="component" value="Unassembled WGS sequence"/>
</dbReference>
<proteinExistence type="predicted"/>
<comment type="caution">
    <text evidence="1">The sequence shown here is derived from an EMBL/GenBank/DDBJ whole genome shotgun (WGS) entry which is preliminary data.</text>
</comment>
<keyword evidence="2" id="KW-1185">Reference proteome</keyword>
<name>A0ABU7GPA9_9PSED</name>
<gene>
    <name evidence="1" type="ORF">V0R55_11895</name>
</gene>
<reference evidence="1 2" key="1">
    <citation type="submission" date="2024-01" db="EMBL/GenBank/DDBJ databases">
        <title>Unpublished Manusciprt.</title>
        <authorList>
            <person name="Duman M."/>
            <person name="Valdes E.G."/>
            <person name="Ajmi N."/>
            <person name="Altun S."/>
            <person name="Saticioglu I.B."/>
        </authorList>
    </citation>
    <scope>NUCLEOTIDE SEQUENCE [LARGE SCALE GENOMIC DNA]</scope>
    <source>
        <strain evidence="1 2">139P</strain>
    </source>
</reference>
<evidence type="ECO:0000313" key="2">
    <source>
        <dbReference type="Proteomes" id="UP001329505"/>
    </source>
</evidence>
<evidence type="ECO:0000313" key="1">
    <source>
        <dbReference type="EMBL" id="MEE1880867.1"/>
    </source>
</evidence>
<protein>
    <submittedName>
        <fullName evidence="1">Uncharacterized protein</fullName>
    </submittedName>
</protein>
<accession>A0ABU7GPA9</accession>
<organism evidence="1 2">
    <name type="scientific">Pseudomonas soli</name>
    <dbReference type="NCBI Taxonomy" id="1306993"/>
    <lineage>
        <taxon>Bacteria</taxon>
        <taxon>Pseudomonadati</taxon>
        <taxon>Pseudomonadota</taxon>
        <taxon>Gammaproteobacteria</taxon>
        <taxon>Pseudomonadales</taxon>
        <taxon>Pseudomonadaceae</taxon>
        <taxon>Pseudomonas</taxon>
    </lineage>
</organism>
<dbReference type="EMBL" id="JAZDQQ010000008">
    <property type="protein sequence ID" value="MEE1880867.1"/>
    <property type="molecule type" value="Genomic_DNA"/>
</dbReference>
<dbReference type="RefSeq" id="WP_330126084.1">
    <property type="nucleotide sequence ID" value="NZ_JAZDQQ010000008.1"/>
</dbReference>